<accession>A0ABD2N734</accession>
<feature type="region of interest" description="Disordered" evidence="1">
    <location>
        <begin position="307"/>
        <end position="326"/>
    </location>
</feature>
<comment type="caution">
    <text evidence="3">The sequence shown here is derived from an EMBL/GenBank/DDBJ whole genome shotgun (WGS) entry which is preliminary data.</text>
</comment>
<evidence type="ECO:0000313" key="4">
    <source>
        <dbReference type="Proteomes" id="UP001516400"/>
    </source>
</evidence>
<evidence type="ECO:0000313" key="3">
    <source>
        <dbReference type="EMBL" id="KAL3274558.1"/>
    </source>
</evidence>
<proteinExistence type="predicted"/>
<dbReference type="Proteomes" id="UP001516400">
    <property type="component" value="Unassembled WGS sequence"/>
</dbReference>
<sequence length="360" mass="41450">MIFRRFRCRFAVAFLLTFVFVVQSDDSCNLDFERTISTIFSPQEQPTVQIRTLRRYMLRLLQNMVAKAEELEGWNTYVYPKRNLEALARAGYLHTLPEEDEDNQTNSHDKRSLASLVKNGQLPEHHYGDEEGNKRSMESLNRNGEFRKYILKMLEELENNGALLADNYSKRNLASIAREGGFGGKRNAAALLKNDRYLNQMLGPGYDSKRNLASVRASYRPSYKSGIVKREIDYDNDVEAPTEYENLVEELLEGQRSQKRFLGSIARTGWYDSARKSGQRLSPDKRHIGSLARLGWLPTIRNVRRFSRSGRSSDGGSCRQASSNGQEQDYYFSENSIPLDNKRFLPVPAMWKVPLQTVNY</sequence>
<dbReference type="EMBL" id="JABFTP020000062">
    <property type="protein sequence ID" value="KAL3274558.1"/>
    <property type="molecule type" value="Genomic_DNA"/>
</dbReference>
<feature type="compositionally biased region" description="Basic and acidic residues" evidence="1">
    <location>
        <begin position="123"/>
        <end position="136"/>
    </location>
</feature>
<reference evidence="3 4" key="1">
    <citation type="journal article" date="2021" name="BMC Biol.">
        <title>Horizontally acquired antibacterial genes associated with adaptive radiation of ladybird beetles.</title>
        <authorList>
            <person name="Li H.S."/>
            <person name="Tang X.F."/>
            <person name="Huang Y.H."/>
            <person name="Xu Z.Y."/>
            <person name="Chen M.L."/>
            <person name="Du X.Y."/>
            <person name="Qiu B.Y."/>
            <person name="Chen P.T."/>
            <person name="Zhang W."/>
            <person name="Slipinski A."/>
            <person name="Escalona H.E."/>
            <person name="Waterhouse R.M."/>
            <person name="Zwick A."/>
            <person name="Pang H."/>
        </authorList>
    </citation>
    <scope>NUCLEOTIDE SEQUENCE [LARGE SCALE GENOMIC DNA]</scope>
    <source>
        <strain evidence="3">SYSU2018</strain>
    </source>
</reference>
<evidence type="ECO:0000256" key="2">
    <source>
        <dbReference type="SAM" id="SignalP"/>
    </source>
</evidence>
<feature type="chain" id="PRO_5044754698" description="Neuropeptide-like 1" evidence="2">
    <location>
        <begin position="25"/>
        <end position="360"/>
    </location>
</feature>
<name>A0ABD2N734_9CUCU</name>
<feature type="compositionally biased region" description="Low complexity" evidence="1">
    <location>
        <begin position="309"/>
        <end position="319"/>
    </location>
</feature>
<feature type="signal peptide" evidence="2">
    <location>
        <begin position="1"/>
        <end position="24"/>
    </location>
</feature>
<organism evidence="3 4">
    <name type="scientific">Cryptolaemus montrouzieri</name>
    <dbReference type="NCBI Taxonomy" id="559131"/>
    <lineage>
        <taxon>Eukaryota</taxon>
        <taxon>Metazoa</taxon>
        <taxon>Ecdysozoa</taxon>
        <taxon>Arthropoda</taxon>
        <taxon>Hexapoda</taxon>
        <taxon>Insecta</taxon>
        <taxon>Pterygota</taxon>
        <taxon>Neoptera</taxon>
        <taxon>Endopterygota</taxon>
        <taxon>Coleoptera</taxon>
        <taxon>Polyphaga</taxon>
        <taxon>Cucujiformia</taxon>
        <taxon>Coccinelloidea</taxon>
        <taxon>Coccinellidae</taxon>
        <taxon>Scymninae</taxon>
        <taxon>Scymnini</taxon>
        <taxon>Cryptolaemus</taxon>
    </lineage>
</organism>
<evidence type="ECO:0000256" key="1">
    <source>
        <dbReference type="SAM" id="MobiDB-lite"/>
    </source>
</evidence>
<keyword evidence="4" id="KW-1185">Reference proteome</keyword>
<keyword evidence="2" id="KW-0732">Signal</keyword>
<gene>
    <name evidence="3" type="ORF">HHI36_015939</name>
</gene>
<protein>
    <recommendedName>
        <fullName evidence="5">Neuropeptide-like 1</fullName>
    </recommendedName>
</protein>
<dbReference type="AlphaFoldDB" id="A0ABD2N734"/>
<evidence type="ECO:0008006" key="5">
    <source>
        <dbReference type="Google" id="ProtNLM"/>
    </source>
</evidence>
<feature type="region of interest" description="Disordered" evidence="1">
    <location>
        <begin position="117"/>
        <end position="136"/>
    </location>
</feature>